<proteinExistence type="predicted"/>
<dbReference type="Gene3D" id="3.40.50.300">
    <property type="entry name" value="P-loop containing nucleotide triphosphate hydrolases"/>
    <property type="match status" value="2"/>
</dbReference>
<dbReference type="GO" id="GO:0003677">
    <property type="term" value="F:DNA binding"/>
    <property type="evidence" value="ECO:0007669"/>
    <property type="project" value="InterPro"/>
</dbReference>
<dbReference type="CDD" id="cd18785">
    <property type="entry name" value="SF2_C"/>
    <property type="match status" value="1"/>
</dbReference>
<keyword evidence="2" id="KW-0347">Helicase</keyword>
<dbReference type="PANTHER" id="PTHR47396">
    <property type="entry name" value="TYPE I RESTRICTION ENZYME ECOKI R PROTEIN"/>
    <property type="match status" value="1"/>
</dbReference>
<dbReference type="InterPro" id="IPR027417">
    <property type="entry name" value="P-loop_NTPase"/>
</dbReference>
<dbReference type="GO" id="GO:0005524">
    <property type="term" value="F:ATP binding"/>
    <property type="evidence" value="ECO:0007669"/>
    <property type="project" value="InterPro"/>
</dbReference>
<dbReference type="GO" id="GO:0004386">
    <property type="term" value="F:helicase activity"/>
    <property type="evidence" value="ECO:0007669"/>
    <property type="project" value="UniProtKB-KW"/>
</dbReference>
<dbReference type="GO" id="GO:0015668">
    <property type="term" value="F:type III site-specific deoxyribonuclease activity"/>
    <property type="evidence" value="ECO:0007669"/>
    <property type="project" value="InterPro"/>
</dbReference>
<dbReference type="SMART" id="SM00487">
    <property type="entry name" value="DEXDc"/>
    <property type="match status" value="1"/>
</dbReference>
<keyword evidence="2" id="KW-0378">Hydrolase</keyword>
<dbReference type="Pfam" id="PF19778">
    <property type="entry name" value="RE_endonuc"/>
    <property type="match status" value="1"/>
</dbReference>
<name>A0A7U8APY2_CAMLA</name>
<protein>
    <submittedName>
        <fullName evidence="2">DEAD/DEAH box helicase</fullName>
    </submittedName>
</protein>
<organism evidence="2 3">
    <name type="scientific">Campylobacter lari</name>
    <dbReference type="NCBI Taxonomy" id="201"/>
    <lineage>
        <taxon>Bacteria</taxon>
        <taxon>Pseudomonadati</taxon>
        <taxon>Campylobacterota</taxon>
        <taxon>Epsilonproteobacteria</taxon>
        <taxon>Campylobacterales</taxon>
        <taxon>Campylobacteraceae</taxon>
        <taxon>Campylobacter</taxon>
    </lineage>
</organism>
<evidence type="ECO:0000259" key="1">
    <source>
        <dbReference type="PROSITE" id="PS51192"/>
    </source>
</evidence>
<feature type="domain" description="Helicase ATP-binding" evidence="1">
    <location>
        <begin position="46"/>
        <end position="230"/>
    </location>
</feature>
<dbReference type="AlphaFoldDB" id="A0A7U8APY2"/>
<accession>A0A7U8APY2</accession>
<keyword evidence="2" id="KW-0547">Nucleotide-binding</keyword>
<dbReference type="InterPro" id="IPR006935">
    <property type="entry name" value="Helicase/UvrB_N"/>
</dbReference>
<dbReference type="InterPro" id="IPR045572">
    <property type="entry name" value="RE_endonuc_C"/>
</dbReference>
<comment type="caution">
    <text evidence="2">The sequence shown here is derived from an EMBL/GenBank/DDBJ whole genome shotgun (WGS) entry which is preliminary data.</text>
</comment>
<sequence>MIFEKQEYQEKCINNITNLLKDFDFKKQDNLKECLQEFYKTTNLPVQNITDKLNLDVLMETGTGKTFTYLNLIFELNKIYKQNKFIIFVPRKAILESVKQNIDLTREYFYVQYKKHIKAYFYTDTKSQNSIINHYIKNQDELSVLILTNSAIDKKDNILNKTNEILSKSIFENIIDLKPISIIDEPHLLKGKAFNEYFSRLNSIYFRFGATFPKEKDHELSNLVYCLDSISAFKEYLVKQVKVHTLGTNSNNIFLKEYKNKKAIFSYTQNGIEQEKILKLNDSFDLLENATLIKVEKDKAYFSDKTIIEKKENYVLNQDEIKNLLKTAINLHFEKEEALFKKGIKALSLFFIPSVADFRGDEPFIKNTFEELYKAKRQEILKTNLDQNYKAYLEKDFDDKGNLVVHQGYFSGDKGSIDEKEAYGVKLILEDKEKLLSFDTSLRFIFSVWALQEGWDNPNIFTLTKLSNSSSQISIHQQVGRGLRLCVNNKGKRITHNFLSYNDDEFYNINYLDILVSAKEVNYIENLQKEILDSSFVLNENILNSQCLKDLNLNDYQVSAILVYLIDQKVLKFSEENNNYIILKPLYDSIKDDEKVKELLGNKFEVLLKAINASSQNKYQQIINANKNKNEIKIKTNLAKDFKELWDTINKKANIVYKNLCEQELIDKIAQIFNTTNIEKENTFYEIKKFDKTMDSIITEFKKAEQINYKATLYQDIQNLLLSFCKDEKLPLKFVLSIYKKLDKTKFEISPKKAFKNLTIIIKDQIHHNLLQCLSYEFSTNVFSTSYRNLIDNGQIKESIDMQKLGRYIDYDMPAHNYLYENIIYDSNIEKEIIKENSQKLDQNTIEVFAKLPKFSIPTPYKNYEPDFAYFLKNQNGAKIFFICESKGYDNEKDISQNEIKKIDYAKVFFKNLNESLKDENIKIVFNTRINKQELINCINEALKENNA</sequence>
<dbReference type="InterPro" id="IPR050742">
    <property type="entry name" value="Helicase_Restrict-Modif_Enz"/>
</dbReference>
<gene>
    <name evidence="2" type="ORF">A0Y59_04275</name>
</gene>
<dbReference type="GO" id="GO:0005829">
    <property type="term" value="C:cytosol"/>
    <property type="evidence" value="ECO:0007669"/>
    <property type="project" value="TreeGrafter"/>
</dbReference>
<dbReference type="InterPro" id="IPR014001">
    <property type="entry name" value="Helicase_ATP-bd"/>
</dbReference>
<keyword evidence="2" id="KW-0067">ATP-binding</keyword>
<evidence type="ECO:0000313" key="2">
    <source>
        <dbReference type="EMBL" id="EAJ1254407.1"/>
    </source>
</evidence>
<reference evidence="2 3" key="1">
    <citation type="submission" date="2018-05" db="EMBL/GenBank/DDBJ databases">
        <authorList>
            <consortium name="PulseNet: The National Subtyping Network for Foodborne Disease Surveillance"/>
            <person name="Tarr C.L."/>
            <person name="Trees E."/>
            <person name="Katz L.S."/>
            <person name="Carleton-Romer H.A."/>
            <person name="Stroika S."/>
            <person name="Kucerova Z."/>
            <person name="Roache K.F."/>
            <person name="Sabol A.L."/>
            <person name="Besser J."/>
            <person name="Gerner-Smidt P."/>
        </authorList>
    </citation>
    <scope>NUCLEOTIDE SEQUENCE [LARGE SCALE GENOMIC DNA]</scope>
    <source>
        <strain evidence="2 3">1988D-2602</strain>
    </source>
</reference>
<dbReference type="PROSITE" id="PS51192">
    <property type="entry name" value="HELICASE_ATP_BIND_1"/>
    <property type="match status" value="1"/>
</dbReference>
<dbReference type="PANTHER" id="PTHR47396:SF1">
    <property type="entry name" value="ATP-DEPENDENT HELICASE IRC3-RELATED"/>
    <property type="match status" value="1"/>
</dbReference>
<dbReference type="EMBL" id="AABVCV010000006">
    <property type="protein sequence ID" value="EAJ1254407.1"/>
    <property type="molecule type" value="Genomic_DNA"/>
</dbReference>
<dbReference type="Proteomes" id="UP000533324">
    <property type="component" value="Unassembled WGS sequence"/>
</dbReference>
<evidence type="ECO:0000313" key="3">
    <source>
        <dbReference type="Proteomes" id="UP000533324"/>
    </source>
</evidence>
<dbReference type="Pfam" id="PF04851">
    <property type="entry name" value="ResIII"/>
    <property type="match status" value="1"/>
</dbReference>
<dbReference type="SUPFAM" id="SSF52540">
    <property type="entry name" value="P-loop containing nucleoside triphosphate hydrolases"/>
    <property type="match status" value="1"/>
</dbReference>